<dbReference type="Pfam" id="PF23793">
    <property type="entry name" value="LysC"/>
    <property type="match status" value="1"/>
</dbReference>
<dbReference type="AlphaFoldDB" id="A0AAI9G001"/>
<gene>
    <name evidence="1" type="ORF">QEK83_001965</name>
</gene>
<dbReference type="Proteomes" id="UP001214521">
    <property type="component" value="Unassembled WGS sequence"/>
</dbReference>
<comment type="caution">
    <text evidence="1">The sequence shown here is derived from an EMBL/GenBank/DDBJ whole genome shotgun (WGS) entry which is preliminary data.</text>
</comment>
<sequence length="95" mass="10515">MRFHPLALILLLPLCGFGTCSKKPEQPQLPEVVRLTVEKLVPVDARLTKPCPTKRAESRTVEAVVAAYNANLETLQDCDNRMGEIRSLGEGKTQL</sequence>
<organism evidence="1 2">
    <name type="scientific">Stenotrophomonas maltophilia</name>
    <name type="common">Pseudomonas maltophilia</name>
    <name type="synonym">Xanthomonas maltophilia</name>
    <dbReference type="NCBI Taxonomy" id="40324"/>
    <lineage>
        <taxon>Bacteria</taxon>
        <taxon>Pseudomonadati</taxon>
        <taxon>Pseudomonadota</taxon>
        <taxon>Gammaproteobacteria</taxon>
        <taxon>Lysobacterales</taxon>
        <taxon>Lysobacteraceae</taxon>
        <taxon>Stenotrophomonas</taxon>
        <taxon>Stenotrophomonas maltophilia group</taxon>
    </lineage>
</organism>
<dbReference type="EMBL" id="ABLOMU010000017">
    <property type="protein sequence ID" value="EKT4441315.1"/>
    <property type="molecule type" value="Genomic_DNA"/>
</dbReference>
<dbReference type="RefSeq" id="WP_164158782.1">
    <property type="nucleotide sequence ID" value="NZ_VKQR01000028.1"/>
</dbReference>
<proteinExistence type="predicted"/>
<evidence type="ECO:0000313" key="2">
    <source>
        <dbReference type="Proteomes" id="UP001214521"/>
    </source>
</evidence>
<reference evidence="1" key="1">
    <citation type="submission" date="2022-07" db="EMBL/GenBank/DDBJ databases">
        <authorList>
            <consortium name="Clinical and Environmental Microbiology Branch: Whole genome sequencing antimicrobial resistance pathogens in the healthcare setting"/>
        </authorList>
    </citation>
    <scope>NUCLEOTIDE SEQUENCE</scope>
    <source>
        <strain evidence="1">Stenotrophomonas_maltophilia_2021CK-00905</strain>
    </source>
</reference>
<evidence type="ECO:0000313" key="1">
    <source>
        <dbReference type="EMBL" id="EKT4441315.1"/>
    </source>
</evidence>
<protein>
    <submittedName>
        <fullName evidence="1">Uncharacterized protein</fullName>
    </submittedName>
</protein>
<name>A0AAI9G001_STEMA</name>
<dbReference type="InterPro" id="IPR058979">
    <property type="entry name" value="LysC-like"/>
</dbReference>
<accession>A0AAI9G001</accession>